<gene>
    <name evidence="2" type="ORF">MmonteBS_53040</name>
    <name evidence="3" type="ORF">NJB18185_18190</name>
</gene>
<feature type="transmembrane region" description="Helical" evidence="1">
    <location>
        <begin position="113"/>
        <end position="135"/>
    </location>
</feature>
<dbReference type="Proteomes" id="UP000245060">
    <property type="component" value="Unassembled WGS sequence"/>
</dbReference>
<dbReference type="EMBL" id="BQYH01000009">
    <property type="protein sequence ID" value="GKU72043.1"/>
    <property type="molecule type" value="Genomic_DNA"/>
</dbReference>
<feature type="transmembrane region" description="Helical" evidence="1">
    <location>
        <begin position="74"/>
        <end position="92"/>
    </location>
</feature>
<organism evidence="3 5">
    <name type="scientific">Mycobacterium montefiorense</name>
    <dbReference type="NCBI Taxonomy" id="154654"/>
    <lineage>
        <taxon>Bacteria</taxon>
        <taxon>Bacillati</taxon>
        <taxon>Actinomycetota</taxon>
        <taxon>Actinomycetes</taxon>
        <taxon>Mycobacteriales</taxon>
        <taxon>Mycobacteriaceae</taxon>
        <taxon>Mycobacterium</taxon>
        <taxon>Mycobacterium simiae complex</taxon>
    </lineage>
</organism>
<keyword evidence="1" id="KW-0472">Membrane</keyword>
<proteinExistence type="predicted"/>
<accession>A0AA37UW89</accession>
<dbReference type="Proteomes" id="UP001139505">
    <property type="component" value="Unassembled WGS sequence"/>
</dbReference>
<reference evidence="3" key="3">
    <citation type="journal article" date="2022" name="Microbiol. Resour. Announc.">
        <title>Draft Genome Sequences of Eight Mycobacterium montefiorense Strains Isolated from Salamanders in Captivity.</title>
        <authorList>
            <person name="Komine T."/>
            <person name="Ihara H."/>
            <person name="Fukano H."/>
            <person name="Hoshino Y."/>
            <person name="Kurata O."/>
            <person name="Wada S."/>
        </authorList>
    </citation>
    <scope>NUCLEOTIDE SEQUENCE</scope>
    <source>
        <strain evidence="3">NJB18185</strain>
    </source>
</reference>
<evidence type="ECO:0000256" key="1">
    <source>
        <dbReference type="SAM" id="Phobius"/>
    </source>
</evidence>
<keyword evidence="1" id="KW-0812">Transmembrane</keyword>
<evidence type="ECO:0000313" key="5">
    <source>
        <dbReference type="Proteomes" id="UP001139505"/>
    </source>
</evidence>
<protein>
    <submittedName>
        <fullName evidence="3">Uncharacterized protein</fullName>
    </submittedName>
</protein>
<comment type="caution">
    <text evidence="3">The sequence shown here is derived from an EMBL/GenBank/DDBJ whole genome shotgun (WGS) entry which is preliminary data.</text>
</comment>
<dbReference type="EMBL" id="BFCH01000048">
    <property type="protein sequence ID" value="GBG40932.1"/>
    <property type="molecule type" value="Genomic_DNA"/>
</dbReference>
<feature type="transmembrane region" description="Helical" evidence="1">
    <location>
        <begin position="48"/>
        <end position="68"/>
    </location>
</feature>
<reference evidence="3" key="4">
    <citation type="submission" date="2022-04" db="EMBL/GenBank/DDBJ databases">
        <authorList>
            <person name="Komine T."/>
            <person name="Fukano H."/>
            <person name="Wada S."/>
        </authorList>
    </citation>
    <scope>NUCLEOTIDE SEQUENCE</scope>
    <source>
        <strain evidence="3">NJB18185</strain>
    </source>
</reference>
<feature type="transmembrane region" description="Helical" evidence="1">
    <location>
        <begin position="6"/>
        <end position="27"/>
    </location>
</feature>
<keyword evidence="4" id="KW-1185">Reference proteome</keyword>
<reference evidence="2" key="1">
    <citation type="journal article" date="2018" name="Genome Announc.">
        <title>Draft Genome Sequence of Mycobacterium montefiorense Isolated from Japanese Black Salamander (Hynobius nigrescens).</title>
        <authorList>
            <person name="Fukano H."/>
            <person name="Yoshida M."/>
            <person name="Shimizu A."/>
            <person name="Iwao H."/>
            <person name="Katayama Y."/>
            <person name="Omatsu T."/>
            <person name="Mizutani T."/>
            <person name="Kurata O."/>
            <person name="Wada S."/>
            <person name="Hoshino Y."/>
        </authorList>
    </citation>
    <scope>NUCLEOTIDE SEQUENCE</scope>
    <source>
        <strain evidence="2">BS</strain>
    </source>
</reference>
<sequence length="139" mass="15088">MGSDTKITLLFAGLIFLLALVLGVWKYRGIATSDDHRAHPYVDIAHRAALLYSFATLLLAVFVELSAWPSWVNLTAAMVVVFFFVAAIASYIEHGARRDTVNQFEKPVRGTGLAMALLIVGEIGGFAAVFAGFIAGQLW</sequence>
<evidence type="ECO:0000313" key="2">
    <source>
        <dbReference type="EMBL" id="GBG40932.1"/>
    </source>
</evidence>
<reference evidence="4" key="2">
    <citation type="submission" date="2018-04" db="EMBL/GenBank/DDBJ databases">
        <title>Draft genome sequence of Mycobacterium montefiorense isolated from Japanese black salamander.</title>
        <authorList>
            <person name="Fukano H."/>
            <person name="Yoshida M."/>
            <person name="Shimizu A."/>
            <person name="Iwao H."/>
            <person name="Kurata O."/>
            <person name="Katayama Y."/>
            <person name="Omatsu T."/>
            <person name="Mizutani T."/>
            <person name="Wada S."/>
            <person name="Hoshino Y."/>
        </authorList>
    </citation>
    <scope>NUCLEOTIDE SEQUENCE [LARGE SCALE GENOMIC DNA]</scope>
    <source>
        <strain evidence="4">BS</strain>
    </source>
</reference>
<keyword evidence="1" id="KW-1133">Transmembrane helix</keyword>
<dbReference type="AlphaFoldDB" id="A0AA37UW89"/>
<evidence type="ECO:0000313" key="4">
    <source>
        <dbReference type="Proteomes" id="UP000245060"/>
    </source>
</evidence>
<name>A0AA37UW89_9MYCO</name>
<evidence type="ECO:0000313" key="3">
    <source>
        <dbReference type="EMBL" id="GKU72043.1"/>
    </source>
</evidence>